<name>A0A855GI23_9STAP</name>
<dbReference type="InterPro" id="IPR011528">
    <property type="entry name" value="NERD"/>
</dbReference>
<gene>
    <name evidence="2" type="ORF">CW686_09555</name>
</gene>
<dbReference type="EMBL" id="PIXC01000022">
    <property type="protein sequence ID" value="PKE25569.1"/>
    <property type="molecule type" value="Genomic_DNA"/>
</dbReference>
<comment type="caution">
    <text evidence="2">The sequence shown here is derived from an EMBL/GenBank/DDBJ whole genome shotgun (WGS) entry which is preliminary data.</text>
</comment>
<dbReference type="AlphaFoldDB" id="A0A855GI23"/>
<sequence length="296" mass="35452">MRYTIRIPSQQVYSFMHLKYRYHFNDANIRDLEKKELGYIGEIIADELIHAHFGNDSCIYLTDLNYIINYTQVQIDSILITENTLYIFEVKYFNFDLTYDGELYYLANGEVFHSLNNQIEKIKKLICSVFEFKVDKIIVKPFFTNKDQRIYSRHPDHYLTIHNYKAFLNSIENPKFYNQAVAAELVQMRKPNDFDKPLEIRYHEVEKGAYCPSCYHKLIKQSSRKFQCTYCKATFSSREIIEASFEDLPILFPNIVITTALLYDWFGGLMSERNLRRYWDKQEIKQPFQLSIKREK</sequence>
<evidence type="ECO:0000313" key="2">
    <source>
        <dbReference type="EMBL" id="PKE25569.1"/>
    </source>
</evidence>
<accession>A0A855GI23</accession>
<evidence type="ECO:0000259" key="1">
    <source>
        <dbReference type="PROSITE" id="PS50965"/>
    </source>
</evidence>
<feature type="domain" description="NERD" evidence="1">
    <location>
        <begin position="37"/>
        <end position="152"/>
    </location>
</feature>
<protein>
    <recommendedName>
        <fullName evidence="1">NERD domain-containing protein</fullName>
    </recommendedName>
</protein>
<organism evidence="2 3">
    <name type="scientific">Macrococcoides caseolyticum</name>
    <dbReference type="NCBI Taxonomy" id="69966"/>
    <lineage>
        <taxon>Bacteria</taxon>
        <taxon>Bacillati</taxon>
        <taxon>Bacillota</taxon>
        <taxon>Bacilli</taxon>
        <taxon>Bacillales</taxon>
        <taxon>Staphylococcaceae</taxon>
        <taxon>Macrococcoides</taxon>
    </lineage>
</organism>
<reference evidence="2 3" key="1">
    <citation type="submission" date="2017-12" db="EMBL/GenBank/DDBJ databases">
        <title>Genomics of Macrococcus caseolyticus.</title>
        <authorList>
            <person name="MacFadyen A.C."/>
            <person name="Paterson G.K."/>
        </authorList>
    </citation>
    <scope>NUCLEOTIDE SEQUENCE [LARGE SCALE GENOMIC DNA]</scope>
    <source>
        <strain evidence="2 3">5788_EF188</strain>
    </source>
</reference>
<evidence type="ECO:0000313" key="3">
    <source>
        <dbReference type="Proteomes" id="UP000233482"/>
    </source>
</evidence>
<dbReference type="PROSITE" id="PS50965">
    <property type="entry name" value="NERD"/>
    <property type="match status" value="1"/>
</dbReference>
<proteinExistence type="predicted"/>
<dbReference type="Pfam" id="PF08378">
    <property type="entry name" value="NERD"/>
    <property type="match status" value="1"/>
</dbReference>
<dbReference type="Proteomes" id="UP000233482">
    <property type="component" value="Unassembled WGS sequence"/>
</dbReference>
<dbReference type="RefSeq" id="WP_101042098.1">
    <property type="nucleotide sequence ID" value="NZ_CP073801.1"/>
</dbReference>